<dbReference type="EMBL" id="JAOQAZ010000001">
    <property type="protein sequence ID" value="KAJ4271699.1"/>
    <property type="molecule type" value="Genomic_DNA"/>
</dbReference>
<accession>A0A9W8VQP9</accession>
<dbReference type="AlphaFoldDB" id="A0A9W8VQP9"/>
<protein>
    <submittedName>
        <fullName evidence="2">Uncharacterized protein</fullName>
    </submittedName>
</protein>
<sequence>MGSWDNRTLDGVARPDLSSDDSCEDYVSISSEDDVNTLPAEQPSFQLDAFIRRPARDDPFSSWSAHYIDFWCTWPFRCTDSTLSLAIFSLAEYLRRCVLMLLVQGYRMDNRHPAAGPISTNTQSRSARIRTGSMQFDLRGIGTQFENY</sequence>
<evidence type="ECO:0000313" key="2">
    <source>
        <dbReference type="EMBL" id="KAJ4271699.1"/>
    </source>
</evidence>
<feature type="region of interest" description="Disordered" evidence="1">
    <location>
        <begin position="1"/>
        <end position="24"/>
    </location>
</feature>
<organism evidence="2 3">
    <name type="scientific">Fusarium torreyae</name>
    <dbReference type="NCBI Taxonomy" id="1237075"/>
    <lineage>
        <taxon>Eukaryota</taxon>
        <taxon>Fungi</taxon>
        <taxon>Dikarya</taxon>
        <taxon>Ascomycota</taxon>
        <taxon>Pezizomycotina</taxon>
        <taxon>Sordariomycetes</taxon>
        <taxon>Hypocreomycetidae</taxon>
        <taxon>Hypocreales</taxon>
        <taxon>Nectriaceae</taxon>
        <taxon>Fusarium</taxon>
    </lineage>
</organism>
<dbReference type="OrthoDB" id="5087853at2759"/>
<dbReference type="Proteomes" id="UP001152049">
    <property type="component" value="Unassembled WGS sequence"/>
</dbReference>
<name>A0A9W8VQP9_9HYPO</name>
<reference evidence="2" key="1">
    <citation type="submission" date="2022-09" db="EMBL/GenBank/DDBJ databases">
        <title>Fusarium specimens isolated from Avocado Roots.</title>
        <authorList>
            <person name="Stajich J."/>
            <person name="Roper C."/>
            <person name="Heimlech-Rivalta G."/>
        </authorList>
    </citation>
    <scope>NUCLEOTIDE SEQUENCE</scope>
    <source>
        <strain evidence="2">CF00136</strain>
    </source>
</reference>
<evidence type="ECO:0000313" key="3">
    <source>
        <dbReference type="Proteomes" id="UP001152049"/>
    </source>
</evidence>
<keyword evidence="3" id="KW-1185">Reference proteome</keyword>
<evidence type="ECO:0000256" key="1">
    <source>
        <dbReference type="SAM" id="MobiDB-lite"/>
    </source>
</evidence>
<proteinExistence type="predicted"/>
<gene>
    <name evidence="2" type="ORF">NW762_000404</name>
</gene>
<comment type="caution">
    <text evidence="2">The sequence shown here is derived from an EMBL/GenBank/DDBJ whole genome shotgun (WGS) entry which is preliminary data.</text>
</comment>